<dbReference type="SUPFAM" id="SSF56801">
    <property type="entry name" value="Acetyl-CoA synthetase-like"/>
    <property type="match status" value="1"/>
</dbReference>
<dbReference type="GO" id="GO:0008922">
    <property type="term" value="F:long-chain fatty acid [acyl-carrier-protein] ligase activity"/>
    <property type="evidence" value="ECO:0007669"/>
    <property type="project" value="TreeGrafter"/>
</dbReference>
<accession>A0A9Q0J7L7</accession>
<dbReference type="PANTHER" id="PTHR43813:SF1">
    <property type="entry name" value="ACYL-ACTIVATING ENZYME 16, CHLOROPLASTIC-RELATED"/>
    <property type="match status" value="1"/>
</dbReference>
<dbReference type="Gene3D" id="3.30.300.30">
    <property type="match status" value="1"/>
</dbReference>
<dbReference type="InterPro" id="IPR045851">
    <property type="entry name" value="AMP-bd_C_sf"/>
</dbReference>
<organism evidence="2 3">
    <name type="scientific">Turnera subulata</name>
    <dbReference type="NCBI Taxonomy" id="218843"/>
    <lineage>
        <taxon>Eukaryota</taxon>
        <taxon>Viridiplantae</taxon>
        <taxon>Streptophyta</taxon>
        <taxon>Embryophyta</taxon>
        <taxon>Tracheophyta</taxon>
        <taxon>Spermatophyta</taxon>
        <taxon>Magnoliopsida</taxon>
        <taxon>eudicotyledons</taxon>
        <taxon>Gunneridae</taxon>
        <taxon>Pentapetalae</taxon>
        <taxon>rosids</taxon>
        <taxon>fabids</taxon>
        <taxon>Malpighiales</taxon>
        <taxon>Passifloraceae</taxon>
        <taxon>Turnera</taxon>
    </lineage>
</organism>
<protein>
    <submittedName>
        <fullName evidence="2">Acyl-activating enzyme 16, chloroplastic</fullName>
    </submittedName>
</protein>
<reference evidence="2" key="1">
    <citation type="submission" date="2022-02" db="EMBL/GenBank/DDBJ databases">
        <authorList>
            <person name="Henning P.M."/>
            <person name="McCubbin A.G."/>
            <person name="Shore J.S."/>
        </authorList>
    </citation>
    <scope>NUCLEOTIDE SEQUENCE</scope>
    <source>
        <strain evidence="2">F60SS</strain>
        <tissue evidence="2">Leaves</tissue>
    </source>
</reference>
<dbReference type="Proteomes" id="UP001141552">
    <property type="component" value="Unassembled WGS sequence"/>
</dbReference>
<dbReference type="EMBL" id="JAKUCV010005456">
    <property type="protein sequence ID" value="KAJ4831077.1"/>
    <property type="molecule type" value="Genomic_DNA"/>
</dbReference>
<sequence>MIFYSFSHQETILFPSSCIFNVNLDLSFGGSIDAYGTFQAGISGGGSLPAHVDKFFEAIEVKVQNGYGMTESSPVTAARRPYLNVLGSIGLPIPYTEFKIVDAETDEVLPPGSKGLVKVRGPQVMKGYYKNPSATKHALDENGWLNTGDIGWIAPLHSRGRSRRCGGNIVLEGRAKDTIVLSTGENVEPSELEEVAMRSNLIQQIVVIGQDQRRLGAIIVPNKEEVLETAKKLAIIDSNATELSKVQLTNILKEELRKWTSGCSFQIGPVLTVDEPFTIDNGLMTPTMKIRRDKVIDKYKEEIASLYK</sequence>
<dbReference type="Pfam" id="PF00501">
    <property type="entry name" value="AMP-binding"/>
    <property type="match status" value="1"/>
</dbReference>
<dbReference type="Gene3D" id="3.40.50.980">
    <property type="match status" value="1"/>
</dbReference>
<dbReference type="Gene3D" id="2.30.38.10">
    <property type="entry name" value="Luciferase, Domain 3"/>
    <property type="match status" value="1"/>
</dbReference>
<evidence type="ECO:0000313" key="3">
    <source>
        <dbReference type="Proteomes" id="UP001141552"/>
    </source>
</evidence>
<evidence type="ECO:0000259" key="1">
    <source>
        <dbReference type="Pfam" id="PF00501"/>
    </source>
</evidence>
<dbReference type="OrthoDB" id="1700726at2759"/>
<comment type="caution">
    <text evidence="2">The sequence shown here is derived from an EMBL/GenBank/DDBJ whole genome shotgun (WGS) entry which is preliminary data.</text>
</comment>
<gene>
    <name evidence="2" type="primary">AAE16</name>
    <name evidence="2" type="ORF">Tsubulata_051464</name>
</gene>
<dbReference type="PANTHER" id="PTHR43813">
    <property type="entry name" value="ACYL-ACTIVATING ENZYME 16, CHLOROPLASTIC-RELATED"/>
    <property type="match status" value="1"/>
</dbReference>
<dbReference type="InterPro" id="IPR000873">
    <property type="entry name" value="AMP-dep_synth/lig_dom"/>
</dbReference>
<name>A0A9Q0J7L7_9ROSI</name>
<dbReference type="AlphaFoldDB" id="A0A9Q0J7L7"/>
<dbReference type="GO" id="GO:0030497">
    <property type="term" value="P:fatty acid elongation"/>
    <property type="evidence" value="ECO:0007669"/>
    <property type="project" value="TreeGrafter"/>
</dbReference>
<dbReference type="InterPro" id="IPR052987">
    <property type="entry name" value="Chloroplast_AMP-bd_Enzymes"/>
</dbReference>
<feature type="domain" description="AMP-dependent synthetase/ligase" evidence="1">
    <location>
        <begin position="36"/>
        <end position="129"/>
    </location>
</feature>
<reference evidence="2" key="2">
    <citation type="journal article" date="2023" name="Plants (Basel)">
        <title>Annotation of the Turnera subulata (Passifloraceae) Draft Genome Reveals the S-Locus Evolved after the Divergence of Turneroideae from Passifloroideae in a Stepwise Manner.</title>
        <authorList>
            <person name="Henning P.M."/>
            <person name="Roalson E.H."/>
            <person name="Mir W."/>
            <person name="McCubbin A.G."/>
            <person name="Shore J.S."/>
        </authorList>
    </citation>
    <scope>NUCLEOTIDE SEQUENCE</scope>
    <source>
        <strain evidence="2">F60SS</strain>
    </source>
</reference>
<evidence type="ECO:0000313" key="2">
    <source>
        <dbReference type="EMBL" id="KAJ4831077.1"/>
    </source>
</evidence>
<keyword evidence="3" id="KW-1185">Reference proteome</keyword>
<dbReference type="Pfam" id="PF23562">
    <property type="entry name" value="AMP-binding_C_3"/>
    <property type="match status" value="1"/>
</dbReference>
<proteinExistence type="predicted"/>
<dbReference type="GO" id="GO:0009507">
    <property type="term" value="C:chloroplast"/>
    <property type="evidence" value="ECO:0007669"/>
    <property type="project" value="TreeGrafter"/>
</dbReference>